<dbReference type="AlphaFoldDB" id="A0A0F8WCI3"/>
<dbReference type="Pfam" id="PF18962">
    <property type="entry name" value="Por_Secre_tail"/>
    <property type="match status" value="1"/>
</dbReference>
<gene>
    <name evidence="2" type="ORF">LCGC14_3083660</name>
</gene>
<reference evidence="2" key="1">
    <citation type="journal article" date="2015" name="Nature">
        <title>Complex archaea that bridge the gap between prokaryotes and eukaryotes.</title>
        <authorList>
            <person name="Spang A."/>
            <person name="Saw J.H."/>
            <person name="Jorgensen S.L."/>
            <person name="Zaremba-Niedzwiedzka K."/>
            <person name="Martijn J."/>
            <person name="Lind A.E."/>
            <person name="van Eijk R."/>
            <person name="Schleper C."/>
            <person name="Guy L."/>
            <person name="Ettema T.J."/>
        </authorList>
    </citation>
    <scope>NUCLEOTIDE SEQUENCE</scope>
</reference>
<dbReference type="Gene3D" id="2.60.40.10">
    <property type="entry name" value="Immunoglobulins"/>
    <property type="match status" value="3"/>
</dbReference>
<dbReference type="EMBL" id="LAZR01065942">
    <property type="protein sequence ID" value="KKK54542.1"/>
    <property type="molecule type" value="Genomic_DNA"/>
</dbReference>
<evidence type="ECO:0000313" key="2">
    <source>
        <dbReference type="EMBL" id="KKK54542.1"/>
    </source>
</evidence>
<dbReference type="InterPro" id="IPR007110">
    <property type="entry name" value="Ig-like_dom"/>
</dbReference>
<name>A0A0F8WCI3_9ZZZZ</name>
<dbReference type="InterPro" id="IPR026444">
    <property type="entry name" value="Secre_tail"/>
</dbReference>
<accession>A0A0F8WCI3</accession>
<dbReference type="InterPro" id="IPR013783">
    <property type="entry name" value="Ig-like_fold"/>
</dbReference>
<comment type="caution">
    <text evidence="2">The sequence shown here is derived from an EMBL/GenBank/DDBJ whole genome shotgun (WGS) entry which is preliminary data.</text>
</comment>
<dbReference type="SUPFAM" id="SSF48726">
    <property type="entry name" value="Immunoglobulin"/>
    <property type="match status" value="1"/>
</dbReference>
<feature type="non-terminal residue" evidence="2">
    <location>
        <position position="1"/>
    </location>
</feature>
<protein>
    <recommendedName>
        <fullName evidence="1">Ig-like domain-containing protein</fullName>
    </recommendedName>
</protein>
<dbReference type="NCBIfam" id="TIGR04183">
    <property type="entry name" value="Por_Secre_tail"/>
    <property type="match status" value="1"/>
</dbReference>
<evidence type="ECO:0000259" key="1">
    <source>
        <dbReference type="PROSITE" id="PS50835"/>
    </source>
</evidence>
<organism evidence="2">
    <name type="scientific">marine sediment metagenome</name>
    <dbReference type="NCBI Taxonomy" id="412755"/>
    <lineage>
        <taxon>unclassified sequences</taxon>
        <taxon>metagenomes</taxon>
        <taxon>ecological metagenomes</taxon>
    </lineage>
</organism>
<proteinExistence type="predicted"/>
<feature type="domain" description="Ig-like" evidence="1">
    <location>
        <begin position="1"/>
        <end position="55"/>
    </location>
</feature>
<sequence>VGTQPIHFQWYKDGIMIPGKTYPNLGIADSDSSSEGRYHCEIRNACAIIQSDTVQLYLAPQICMVTVDTATAKNMVVWEKKSTAPIESYNIYRESIVAGEYDPIGNVAVNSLSEFVDTMVNPAAQANIYKITALTSDGQESDIDLCQPHKTMHLLTSRNLEYNVPQLDWDYYYGFDYGTFYIYRFDSSGALFDTIAKSSSSTTWLDEFAVPGAKYFYRVAVQSPQPCTPTGSSKAGTGPYSHSLSNLDDNKLKSTVGLEEIIAGSLKIYPNPFSERTTVEFPNMQMSEYSVFVRDLSGKAVLTEVTRSNRVVIERRDLSPGIYFIEIRGEKIYRDRLVIQ</sequence>
<dbReference type="PROSITE" id="PS50835">
    <property type="entry name" value="IG_LIKE"/>
    <property type="match status" value="1"/>
</dbReference>
<dbReference type="InterPro" id="IPR036179">
    <property type="entry name" value="Ig-like_dom_sf"/>
</dbReference>